<evidence type="ECO:0000256" key="4">
    <source>
        <dbReference type="ARBA" id="ARBA00022833"/>
    </source>
</evidence>
<evidence type="ECO:0000256" key="7">
    <source>
        <dbReference type="ARBA" id="ARBA00023163"/>
    </source>
</evidence>
<evidence type="ECO:0000313" key="13">
    <source>
        <dbReference type="EMBL" id="KAK1433933.1"/>
    </source>
</evidence>
<evidence type="ECO:0000259" key="12">
    <source>
        <dbReference type="PROSITE" id="PS51141"/>
    </source>
</evidence>
<dbReference type="EMBL" id="JAUHHV010000002">
    <property type="protein sequence ID" value="KAK1433933.1"/>
    <property type="molecule type" value="Genomic_DNA"/>
</dbReference>
<comment type="function">
    <text evidence="9">Probable transcriptional factor. Binds to the promoter of the SQUAMOSA gene.</text>
</comment>
<name>A0AAD8L3N6_TARER</name>
<keyword evidence="5" id="KW-0805">Transcription regulation</keyword>
<keyword evidence="14" id="KW-1185">Reference proteome</keyword>
<feature type="region of interest" description="Disordered" evidence="11">
    <location>
        <begin position="186"/>
        <end position="207"/>
    </location>
</feature>
<keyword evidence="3 10" id="KW-0863">Zinc-finger</keyword>
<comment type="subcellular location">
    <subcellularLocation>
        <location evidence="1">Nucleus</location>
    </subcellularLocation>
</comment>
<sequence length="245" mass="26968">MPQRTDPTSTSLIVNLKHIYRRISNLMALSPSASTSQSVTCLVDGCAADLSDCRKYYKRHKVCEIHSKSPQVSIHGQNLRFCQQCSRFHSLEEFDEGKRSCRKRLDGHNRRRRKPQPYVNQGTSMLQPGGQQVQVHRTMALTNPLWSGVVEAPGWVDHSNYAPSLLSFSVAQPQASVSTVGNVVQSTSDSGSVSIKAGSSDQGPSYGGMGNDCVVGWGCMTAIDPHDHASFDDEDLQTLPPYWQS</sequence>
<keyword evidence="6" id="KW-0238">DNA-binding</keyword>
<dbReference type="PANTHER" id="PTHR31251">
    <property type="entry name" value="SQUAMOSA PROMOTER-BINDING-LIKE PROTEIN 4"/>
    <property type="match status" value="1"/>
</dbReference>
<evidence type="ECO:0000256" key="8">
    <source>
        <dbReference type="ARBA" id="ARBA00023242"/>
    </source>
</evidence>
<dbReference type="Gene3D" id="4.10.1100.10">
    <property type="entry name" value="Transcription factor, SBP-box domain"/>
    <property type="match status" value="1"/>
</dbReference>
<evidence type="ECO:0000256" key="10">
    <source>
        <dbReference type="PROSITE-ProRule" id="PRU00470"/>
    </source>
</evidence>
<dbReference type="GO" id="GO:0003677">
    <property type="term" value="F:DNA binding"/>
    <property type="evidence" value="ECO:0007669"/>
    <property type="project" value="UniProtKB-KW"/>
</dbReference>
<keyword evidence="4" id="KW-0862">Zinc</keyword>
<evidence type="ECO:0000256" key="6">
    <source>
        <dbReference type="ARBA" id="ARBA00023125"/>
    </source>
</evidence>
<dbReference type="PANTHER" id="PTHR31251:SF227">
    <property type="entry name" value="TRANSCRIPTION FACTOR, SBP-BOX-RELATED"/>
    <property type="match status" value="1"/>
</dbReference>
<dbReference type="Proteomes" id="UP001229421">
    <property type="component" value="Unassembled WGS sequence"/>
</dbReference>
<protein>
    <recommendedName>
        <fullName evidence="12">SBP-type domain-containing protein</fullName>
    </recommendedName>
</protein>
<evidence type="ECO:0000256" key="9">
    <source>
        <dbReference type="ARBA" id="ARBA00056472"/>
    </source>
</evidence>
<keyword evidence="7" id="KW-0804">Transcription</keyword>
<evidence type="ECO:0000256" key="11">
    <source>
        <dbReference type="SAM" id="MobiDB-lite"/>
    </source>
</evidence>
<dbReference type="GO" id="GO:0005634">
    <property type="term" value="C:nucleus"/>
    <property type="evidence" value="ECO:0007669"/>
    <property type="project" value="UniProtKB-SubCell"/>
</dbReference>
<proteinExistence type="predicted"/>
<feature type="compositionally biased region" description="Polar residues" evidence="11">
    <location>
        <begin position="186"/>
        <end position="203"/>
    </location>
</feature>
<evidence type="ECO:0000256" key="3">
    <source>
        <dbReference type="ARBA" id="ARBA00022771"/>
    </source>
</evidence>
<accession>A0AAD8L3N6</accession>
<dbReference type="InterPro" id="IPR036893">
    <property type="entry name" value="SBP_sf"/>
</dbReference>
<dbReference type="AlphaFoldDB" id="A0AAD8L3N6"/>
<dbReference type="InterPro" id="IPR044817">
    <property type="entry name" value="SBP-like"/>
</dbReference>
<feature type="region of interest" description="Disordered" evidence="11">
    <location>
        <begin position="104"/>
        <end position="128"/>
    </location>
</feature>
<evidence type="ECO:0000313" key="14">
    <source>
        <dbReference type="Proteomes" id="UP001229421"/>
    </source>
</evidence>
<evidence type="ECO:0000256" key="5">
    <source>
        <dbReference type="ARBA" id="ARBA00023015"/>
    </source>
</evidence>
<evidence type="ECO:0000256" key="1">
    <source>
        <dbReference type="ARBA" id="ARBA00004123"/>
    </source>
</evidence>
<evidence type="ECO:0000256" key="2">
    <source>
        <dbReference type="ARBA" id="ARBA00022723"/>
    </source>
</evidence>
<dbReference type="GO" id="GO:0008270">
    <property type="term" value="F:zinc ion binding"/>
    <property type="evidence" value="ECO:0007669"/>
    <property type="project" value="UniProtKB-KW"/>
</dbReference>
<keyword evidence="2" id="KW-0479">Metal-binding</keyword>
<dbReference type="FunFam" id="4.10.1100.10:FF:000001">
    <property type="entry name" value="Squamosa promoter-binding-like protein 14"/>
    <property type="match status" value="1"/>
</dbReference>
<dbReference type="InterPro" id="IPR004333">
    <property type="entry name" value="SBP_dom"/>
</dbReference>
<dbReference type="SUPFAM" id="SSF103612">
    <property type="entry name" value="SBT domain"/>
    <property type="match status" value="1"/>
</dbReference>
<keyword evidence="8" id="KW-0539">Nucleus</keyword>
<comment type="caution">
    <text evidence="13">The sequence shown here is derived from an EMBL/GenBank/DDBJ whole genome shotgun (WGS) entry which is preliminary data.</text>
</comment>
<dbReference type="Pfam" id="PF03110">
    <property type="entry name" value="SBP"/>
    <property type="match status" value="1"/>
</dbReference>
<feature type="compositionally biased region" description="Polar residues" evidence="11">
    <location>
        <begin position="118"/>
        <end position="128"/>
    </location>
</feature>
<organism evidence="13 14">
    <name type="scientific">Tagetes erecta</name>
    <name type="common">African marigold</name>
    <dbReference type="NCBI Taxonomy" id="13708"/>
    <lineage>
        <taxon>Eukaryota</taxon>
        <taxon>Viridiplantae</taxon>
        <taxon>Streptophyta</taxon>
        <taxon>Embryophyta</taxon>
        <taxon>Tracheophyta</taxon>
        <taxon>Spermatophyta</taxon>
        <taxon>Magnoliopsida</taxon>
        <taxon>eudicotyledons</taxon>
        <taxon>Gunneridae</taxon>
        <taxon>Pentapetalae</taxon>
        <taxon>asterids</taxon>
        <taxon>campanulids</taxon>
        <taxon>Asterales</taxon>
        <taxon>Asteraceae</taxon>
        <taxon>Asteroideae</taxon>
        <taxon>Heliantheae alliance</taxon>
        <taxon>Tageteae</taxon>
        <taxon>Tagetes</taxon>
    </lineage>
</organism>
<gene>
    <name evidence="13" type="ORF">QVD17_10851</name>
</gene>
<feature type="domain" description="SBP-type" evidence="12">
    <location>
        <begin position="38"/>
        <end position="115"/>
    </location>
</feature>
<reference evidence="13" key="1">
    <citation type="journal article" date="2023" name="bioRxiv">
        <title>Improved chromosome-level genome assembly for marigold (Tagetes erecta).</title>
        <authorList>
            <person name="Jiang F."/>
            <person name="Yuan L."/>
            <person name="Wang S."/>
            <person name="Wang H."/>
            <person name="Xu D."/>
            <person name="Wang A."/>
            <person name="Fan W."/>
        </authorList>
    </citation>
    <scope>NUCLEOTIDE SEQUENCE</scope>
    <source>
        <strain evidence="13">WSJ</strain>
        <tissue evidence="13">Leaf</tissue>
    </source>
</reference>
<dbReference type="PROSITE" id="PS51141">
    <property type="entry name" value="ZF_SBP"/>
    <property type="match status" value="1"/>
</dbReference>